<feature type="compositionally biased region" description="Basic residues" evidence="1">
    <location>
        <begin position="1"/>
        <end position="10"/>
    </location>
</feature>
<gene>
    <name evidence="2" type="ORF">AVEN_171173_1</name>
</gene>
<organism evidence="2 3">
    <name type="scientific">Araneus ventricosus</name>
    <name type="common">Orbweaver spider</name>
    <name type="synonym">Epeira ventricosa</name>
    <dbReference type="NCBI Taxonomy" id="182803"/>
    <lineage>
        <taxon>Eukaryota</taxon>
        <taxon>Metazoa</taxon>
        <taxon>Ecdysozoa</taxon>
        <taxon>Arthropoda</taxon>
        <taxon>Chelicerata</taxon>
        <taxon>Arachnida</taxon>
        <taxon>Araneae</taxon>
        <taxon>Araneomorphae</taxon>
        <taxon>Entelegynae</taxon>
        <taxon>Araneoidea</taxon>
        <taxon>Araneidae</taxon>
        <taxon>Araneus</taxon>
    </lineage>
</organism>
<evidence type="ECO:0000313" key="2">
    <source>
        <dbReference type="EMBL" id="GBM37991.1"/>
    </source>
</evidence>
<evidence type="ECO:0000313" key="3">
    <source>
        <dbReference type="Proteomes" id="UP000499080"/>
    </source>
</evidence>
<dbReference type="AlphaFoldDB" id="A0A4Y2F9S8"/>
<dbReference type="Proteomes" id="UP000499080">
    <property type="component" value="Unassembled WGS sequence"/>
</dbReference>
<comment type="caution">
    <text evidence="2">The sequence shown here is derived from an EMBL/GenBank/DDBJ whole genome shotgun (WGS) entry which is preliminary data.</text>
</comment>
<accession>A0A4Y2F9S8</accession>
<name>A0A4Y2F9S8_ARAVE</name>
<proteinExistence type="predicted"/>
<sequence>MKEKSKKSKSRAPTMGETEGGKKKKKRSRALELTYHQTEAFENPVLVKIKDRKDNYLPSSFSSFAPILFVVCLNGPNGVE</sequence>
<protein>
    <submittedName>
        <fullName evidence="2">Uncharacterized protein</fullName>
    </submittedName>
</protein>
<dbReference type="EMBL" id="BGPR01000855">
    <property type="protein sequence ID" value="GBM37991.1"/>
    <property type="molecule type" value="Genomic_DNA"/>
</dbReference>
<keyword evidence="3" id="KW-1185">Reference proteome</keyword>
<reference evidence="2 3" key="1">
    <citation type="journal article" date="2019" name="Sci. Rep.">
        <title>Orb-weaving spider Araneus ventricosus genome elucidates the spidroin gene catalogue.</title>
        <authorList>
            <person name="Kono N."/>
            <person name="Nakamura H."/>
            <person name="Ohtoshi R."/>
            <person name="Moran D.A.P."/>
            <person name="Shinohara A."/>
            <person name="Yoshida Y."/>
            <person name="Fujiwara M."/>
            <person name="Mori M."/>
            <person name="Tomita M."/>
            <person name="Arakawa K."/>
        </authorList>
    </citation>
    <scope>NUCLEOTIDE SEQUENCE [LARGE SCALE GENOMIC DNA]</scope>
</reference>
<evidence type="ECO:0000256" key="1">
    <source>
        <dbReference type="SAM" id="MobiDB-lite"/>
    </source>
</evidence>
<feature type="region of interest" description="Disordered" evidence="1">
    <location>
        <begin position="1"/>
        <end position="29"/>
    </location>
</feature>